<dbReference type="Pfam" id="PF02645">
    <property type="entry name" value="DegV"/>
    <property type="match status" value="1"/>
</dbReference>
<keyword evidence="1" id="KW-0446">Lipid-binding</keyword>
<dbReference type="NCBIfam" id="TIGR00762">
    <property type="entry name" value="DegV"/>
    <property type="match status" value="1"/>
</dbReference>
<evidence type="ECO:0000313" key="2">
    <source>
        <dbReference type="EMBL" id="TCS90856.1"/>
    </source>
</evidence>
<dbReference type="InterPro" id="IPR050270">
    <property type="entry name" value="DegV_domain_contain"/>
</dbReference>
<dbReference type="InterPro" id="IPR003797">
    <property type="entry name" value="DegV"/>
</dbReference>
<dbReference type="EMBL" id="SMAE01000003">
    <property type="protein sequence ID" value="TCS90856.1"/>
    <property type="molecule type" value="Genomic_DNA"/>
</dbReference>
<proteinExistence type="predicted"/>
<name>A0A4V2UUH9_9FIRM</name>
<dbReference type="PROSITE" id="PS51482">
    <property type="entry name" value="DEGV"/>
    <property type="match status" value="1"/>
</dbReference>
<organism evidence="2 3">
    <name type="scientific">Keratinibaculum paraultunense</name>
    <dbReference type="NCBI Taxonomy" id="1278232"/>
    <lineage>
        <taxon>Bacteria</taxon>
        <taxon>Bacillati</taxon>
        <taxon>Bacillota</taxon>
        <taxon>Tissierellia</taxon>
        <taxon>Tissierellales</taxon>
        <taxon>Tepidimicrobiaceae</taxon>
        <taxon>Keratinibaculum</taxon>
    </lineage>
</organism>
<evidence type="ECO:0000256" key="1">
    <source>
        <dbReference type="ARBA" id="ARBA00023121"/>
    </source>
</evidence>
<sequence length="282" mass="31317">MNNIKIFTDSTSDLSKELINENDISIVPSYVIFDDKIYKDSIDIDQTGLYEKINELGKIPKTAAPSPQDFIDAFKPYIDKGNDILYIGLSSKLSSTFQNANIAKKSFPDNNIKIIDTYNLSTGIGLLVLKACDFIKQGMNIENISKKIQQLTHKVKTAFVMDTLEYLHLGGRLSAIQHLIGNVLKIKPIIKVVDGELTIAQKVRGRKSKVVDVMLKDVLKNAHNIDPSRLFISHFQGGESVNYLKEQLATHINVENIHITNTGCVISSHCGPGTVGIAYLEK</sequence>
<protein>
    <submittedName>
        <fullName evidence="2">DegV family protein with EDD domain</fullName>
    </submittedName>
</protein>
<evidence type="ECO:0000313" key="3">
    <source>
        <dbReference type="Proteomes" id="UP000294567"/>
    </source>
</evidence>
<dbReference type="InterPro" id="IPR043168">
    <property type="entry name" value="DegV_C"/>
</dbReference>
<dbReference type="Proteomes" id="UP000294567">
    <property type="component" value="Unassembled WGS sequence"/>
</dbReference>
<comment type="caution">
    <text evidence="2">The sequence shown here is derived from an EMBL/GenBank/DDBJ whole genome shotgun (WGS) entry which is preliminary data.</text>
</comment>
<accession>A0A4V2UUH9</accession>
<dbReference type="RefSeq" id="WP_132026571.1">
    <property type="nucleotide sequence ID" value="NZ_CP068564.1"/>
</dbReference>
<dbReference type="AlphaFoldDB" id="A0A4V2UUH9"/>
<reference evidence="2 3" key="1">
    <citation type="submission" date="2019-03" db="EMBL/GenBank/DDBJ databases">
        <title>Genomic Encyclopedia of Type Strains, Phase IV (KMG-IV): sequencing the most valuable type-strain genomes for metagenomic binning, comparative biology and taxonomic classification.</title>
        <authorList>
            <person name="Goeker M."/>
        </authorList>
    </citation>
    <scope>NUCLEOTIDE SEQUENCE [LARGE SCALE GENOMIC DNA]</scope>
    <source>
        <strain evidence="2 3">DSM 26752</strain>
    </source>
</reference>
<dbReference type="OrthoDB" id="9780216at2"/>
<dbReference type="GO" id="GO:0008289">
    <property type="term" value="F:lipid binding"/>
    <property type="evidence" value="ECO:0007669"/>
    <property type="project" value="UniProtKB-KW"/>
</dbReference>
<dbReference type="Gene3D" id="3.30.1180.10">
    <property type="match status" value="1"/>
</dbReference>
<gene>
    <name evidence="2" type="ORF">EDD65_103167</name>
</gene>
<dbReference type="PANTHER" id="PTHR33434:SF2">
    <property type="entry name" value="FATTY ACID-BINDING PROTEIN TM_1468"/>
    <property type="match status" value="1"/>
</dbReference>
<dbReference type="PANTHER" id="PTHR33434">
    <property type="entry name" value="DEGV DOMAIN-CONTAINING PROTEIN DR_1986-RELATED"/>
    <property type="match status" value="1"/>
</dbReference>
<dbReference type="Gene3D" id="3.40.50.10170">
    <property type="match status" value="1"/>
</dbReference>
<keyword evidence="3" id="KW-1185">Reference proteome</keyword>
<dbReference type="SUPFAM" id="SSF82549">
    <property type="entry name" value="DAK1/DegV-like"/>
    <property type="match status" value="1"/>
</dbReference>